<feature type="compositionally biased region" description="Polar residues" evidence="6">
    <location>
        <begin position="417"/>
        <end position="426"/>
    </location>
</feature>
<feature type="region of interest" description="Disordered" evidence="6">
    <location>
        <begin position="417"/>
        <end position="452"/>
    </location>
</feature>
<evidence type="ECO:0000256" key="2">
    <source>
        <dbReference type="ARBA" id="ARBA00022618"/>
    </source>
</evidence>
<dbReference type="PROSITE" id="PS00292">
    <property type="entry name" value="CYCLINS"/>
    <property type="match status" value="1"/>
</dbReference>
<evidence type="ECO:0000256" key="5">
    <source>
        <dbReference type="RuleBase" id="RU000383"/>
    </source>
</evidence>
<dbReference type="eggNOG" id="KOG0653">
    <property type="taxonomic scope" value="Eukaryota"/>
</dbReference>
<evidence type="ECO:0000256" key="3">
    <source>
        <dbReference type="ARBA" id="ARBA00023127"/>
    </source>
</evidence>
<dbReference type="InterPro" id="IPR013763">
    <property type="entry name" value="Cyclin-like_dom"/>
</dbReference>
<dbReference type="Gene3D" id="1.10.472.10">
    <property type="entry name" value="Cyclin-like"/>
    <property type="match status" value="1"/>
</dbReference>
<keyword evidence="4" id="KW-0131">Cell cycle</keyword>
<dbReference type="GO" id="GO:0016538">
    <property type="term" value="F:cyclin-dependent protein serine/threonine kinase regulator activity"/>
    <property type="evidence" value="ECO:0007669"/>
    <property type="project" value="EnsemblFungi"/>
</dbReference>
<organism evidence="8 9">
    <name type="scientific">Torulaspora delbrueckii</name>
    <name type="common">Yeast</name>
    <name type="synonym">Candida colliculosa</name>
    <dbReference type="NCBI Taxonomy" id="4950"/>
    <lineage>
        <taxon>Eukaryota</taxon>
        <taxon>Fungi</taxon>
        <taxon>Dikarya</taxon>
        <taxon>Ascomycota</taxon>
        <taxon>Saccharomycotina</taxon>
        <taxon>Saccharomycetes</taxon>
        <taxon>Saccharomycetales</taxon>
        <taxon>Saccharomycetaceae</taxon>
        <taxon>Torulaspora</taxon>
    </lineage>
</organism>
<dbReference type="GO" id="GO:0005634">
    <property type="term" value="C:nucleus"/>
    <property type="evidence" value="ECO:0007669"/>
    <property type="project" value="EnsemblFungi"/>
</dbReference>
<dbReference type="InterPro" id="IPR036915">
    <property type="entry name" value="Cyclin-like_sf"/>
</dbReference>
<dbReference type="InterPro" id="IPR039361">
    <property type="entry name" value="Cyclin"/>
</dbReference>
<accession>G9A080</accession>
<dbReference type="FunFam" id="1.10.472.10:FF:000010">
    <property type="entry name" value="G1/S-specific cyclin Cln1"/>
    <property type="match status" value="1"/>
</dbReference>
<dbReference type="GeneID" id="11501596"/>
<evidence type="ECO:0000313" key="8">
    <source>
        <dbReference type="EMBL" id="CCE94274.1"/>
    </source>
</evidence>
<evidence type="ECO:0000256" key="6">
    <source>
        <dbReference type="SAM" id="MobiDB-lite"/>
    </source>
</evidence>
<feature type="compositionally biased region" description="Low complexity" evidence="6">
    <location>
        <begin position="431"/>
        <end position="452"/>
    </location>
</feature>
<protein>
    <recommendedName>
        <fullName evidence="7">Cyclin-like domain-containing protein</fullName>
    </recommendedName>
</protein>
<dbReference type="HOGENOM" id="CLU_033561_1_0_1"/>
<evidence type="ECO:0000256" key="4">
    <source>
        <dbReference type="ARBA" id="ARBA00023306"/>
    </source>
</evidence>
<feature type="domain" description="Cyclin-like" evidence="7">
    <location>
        <begin position="91"/>
        <end position="177"/>
    </location>
</feature>
<dbReference type="GO" id="GO:0007089">
    <property type="term" value="P:traversing start control point of mitotic cell cycle"/>
    <property type="evidence" value="ECO:0007669"/>
    <property type="project" value="EnsemblFungi"/>
</dbReference>
<dbReference type="OrthoDB" id="5590282at2759"/>
<proteinExistence type="inferred from homology"/>
<dbReference type="EMBL" id="HE616749">
    <property type="protein sequence ID" value="CCE94274.1"/>
    <property type="molecule type" value="Genomic_DNA"/>
</dbReference>
<feature type="region of interest" description="Disordered" evidence="6">
    <location>
        <begin position="349"/>
        <end position="368"/>
    </location>
</feature>
<dbReference type="InParanoid" id="G9A080"/>
<dbReference type="CDD" id="cd20559">
    <property type="entry name" value="CYCLIN_ScCLN_like"/>
    <property type="match status" value="1"/>
</dbReference>
<dbReference type="RefSeq" id="XP_003683485.1">
    <property type="nucleotide sequence ID" value="XM_003683437.1"/>
</dbReference>
<dbReference type="GO" id="GO:0051301">
    <property type="term" value="P:cell division"/>
    <property type="evidence" value="ECO:0007669"/>
    <property type="project" value="UniProtKB-KW"/>
</dbReference>
<evidence type="ECO:0000256" key="1">
    <source>
        <dbReference type="ARBA" id="ARBA00008742"/>
    </source>
</evidence>
<reference evidence="8 9" key="1">
    <citation type="journal article" date="2011" name="Proc. Natl. Acad. Sci. U.S.A.">
        <title>Evolutionary erosion of yeast sex chromosomes by mating-type switching accidents.</title>
        <authorList>
            <person name="Gordon J.L."/>
            <person name="Armisen D."/>
            <person name="Proux-Wera E."/>
            <person name="Oheigeartaigh S.S."/>
            <person name="Byrne K.P."/>
            <person name="Wolfe K.H."/>
        </authorList>
    </citation>
    <scope>NUCLEOTIDE SEQUENCE [LARGE SCALE GENOMIC DNA]</scope>
    <source>
        <strain evidence="9">ATCC 10662 / CBS 1146 / NBRC 0425 / NCYC 2629 / NRRL Y-866</strain>
    </source>
</reference>
<sequence>MKHVMDIVGVDLGYMARVRRTVAHLKSQEVNLITREAASHEFSVLEYSNHLLNHLINLERNDGQHVISRPNIVTFESQPQINAKMRLLIFDFLMCCHTRLGLSSSTLFLCFNILDRYTSKYIVKSCNYQLLALTALWISSKFWDSKNRITSLKHLTKLCCKQYSAQQFKEMELHLLKSLNWSLCQFATHDSFIDLLLFMKDNKTVSPQILHENNLNVDLIKFGSMMLCELACFDIKLSFNCSASQIVLAAITLTTLAIKFDDLNQWEDLDLVGNDANLIRVCHSLLALVLKTDSLPSSFKFKYINEGKTTSEKILKALQNYFIQLQMEQFYRSQEFETLQQNTLTSYEKRNDFNDNEKNKDDVSTTGVQTMGQSFDHSFASNTSNIASSHSATTPPAMASSSASPFASPFMAHDLFTNTPDSSTTPAGDRSLLSFSRSTTTSSGLLPLTPTTPTLLQNKMAAIKRRSMAGRNLMAPSRTNTEGTEKFVKGHRKRASSSMDIDFFENDVALKR</sequence>
<keyword evidence="9" id="KW-1185">Reference proteome</keyword>
<dbReference type="GO" id="GO:0006357">
    <property type="term" value="P:regulation of transcription by RNA polymerase II"/>
    <property type="evidence" value="ECO:0007669"/>
    <property type="project" value="EnsemblFungi"/>
</dbReference>
<keyword evidence="2" id="KW-0132">Cell division</keyword>
<gene>
    <name evidence="8" type="primary">TDEL0H04150</name>
    <name evidence="8" type="ORF">TDEL_0H04150</name>
</gene>
<name>G9A080_TORDE</name>
<dbReference type="KEGG" id="tdl:TDEL_0H04150"/>
<dbReference type="Proteomes" id="UP000005627">
    <property type="component" value="Chromosome 8"/>
</dbReference>
<dbReference type="InterPro" id="IPR048258">
    <property type="entry name" value="Cyclins_cyclin-box"/>
</dbReference>
<dbReference type="PANTHER" id="PTHR10177">
    <property type="entry name" value="CYCLINS"/>
    <property type="match status" value="1"/>
</dbReference>
<dbReference type="GO" id="GO:0000082">
    <property type="term" value="P:G1/S transition of mitotic cell cycle"/>
    <property type="evidence" value="ECO:0007669"/>
    <property type="project" value="EnsemblFungi"/>
</dbReference>
<dbReference type="SUPFAM" id="SSF47954">
    <property type="entry name" value="Cyclin-like"/>
    <property type="match status" value="1"/>
</dbReference>
<dbReference type="GO" id="GO:0042144">
    <property type="term" value="P:vacuole fusion, non-autophagic"/>
    <property type="evidence" value="ECO:0007669"/>
    <property type="project" value="EnsemblFungi"/>
</dbReference>
<dbReference type="GO" id="GO:0000307">
    <property type="term" value="C:cyclin-dependent protein kinase holoenzyme complex"/>
    <property type="evidence" value="ECO:0007669"/>
    <property type="project" value="EnsemblFungi"/>
</dbReference>
<feature type="compositionally biased region" description="Basic and acidic residues" evidence="6">
    <location>
        <begin position="349"/>
        <end position="363"/>
    </location>
</feature>
<dbReference type="FunCoup" id="G9A080">
    <property type="interactions" value="282"/>
</dbReference>
<evidence type="ECO:0000259" key="7">
    <source>
        <dbReference type="SMART" id="SM00385"/>
    </source>
</evidence>
<comment type="similarity">
    <text evidence="1 5">Belongs to the cyclin family.</text>
</comment>
<keyword evidence="3 5" id="KW-0195">Cyclin</keyword>
<dbReference type="SMART" id="SM00385">
    <property type="entry name" value="CYCLIN"/>
    <property type="match status" value="1"/>
</dbReference>
<dbReference type="STRING" id="1076872.G9A080"/>
<dbReference type="AlphaFoldDB" id="G9A080"/>
<evidence type="ECO:0000313" key="9">
    <source>
        <dbReference type="Proteomes" id="UP000005627"/>
    </source>
</evidence>
<dbReference type="InterPro" id="IPR006671">
    <property type="entry name" value="Cyclin_N"/>
</dbReference>
<dbReference type="Pfam" id="PF00134">
    <property type="entry name" value="Cyclin_N"/>
    <property type="match status" value="1"/>
</dbReference>